<sequence length="704" mass="79330">MRCCLLKNVRASSGGQKEFENLQHLVLKTFTQKQPLLGHLKLHLYPVIPLYKPGEAQLSFTSLARQAVKESKTGETNEALKWQKERLLKLVKKFPSITVHLDRRVQKHKEKQDGTPGAAADRQDNPGYIQDAELLTLAEGILASSDVAVSTHLTTVGRIVSCDAEEKAAHLSEAGKQEDEEEEEEETSSFQCPTEAAVILEGWQKTWEQLSSANYQGIPPQDVRWLKENEDYGLYKAATAHKTKSVEIVRRKLLKDKMEFNPPPVPTYLGGSIPNMFSFFTAPVLFWRPVGILHAKIRCPNTNCPAPPNTFLIRKVYLSSAQQVCGLKSFYTLLSERLLCTYCERVRNAGEKAGDVSRDQDPQQQYTWLASSPWILMNLAPAVQHMFPAILCGKRSIDRSAVTLLHDRINSVSMSKVQRLIQQGHDEWYMDCRGLYQTLLYDAHTFRGSSSQSGILSYLQPAGNYTPPVKQSPLPSARVLRRAHMISEMEKMPILRKIYGDGQATMQFLTSVLNEWGQFVTTVVMTSDSEDCYKRMARGLTAWFKRAQAPAPKILYADSHCCCDGGTSMLESLFADWIEEGMVIRLDIHHWLHRWDAVVIRQSHARYGAFMSAMAGALLAYNQADMQLLISAVRNGNKEMYSKYSDEEMISFLKPNQIKSYVHRVTRGVENSAVAVEFILEQFKGPAGLDIDGIPLFKDDAAVN</sequence>
<dbReference type="AlphaFoldDB" id="A0A834BY29"/>
<comment type="caution">
    <text evidence="3">The sequence shown here is derived from an EMBL/GenBank/DDBJ whole genome shotgun (WGS) entry which is preliminary data.</text>
</comment>
<dbReference type="PANTHER" id="PTHR47773:SF1">
    <property type="entry name" value="C2H2-TYPE DOMAIN-CONTAINING PROTEIN"/>
    <property type="match status" value="1"/>
</dbReference>
<feature type="domain" description="DUF6729" evidence="2">
    <location>
        <begin position="250"/>
        <end position="484"/>
    </location>
</feature>
<feature type="region of interest" description="Disordered" evidence="1">
    <location>
        <begin position="170"/>
        <end position="191"/>
    </location>
</feature>
<evidence type="ECO:0000259" key="2">
    <source>
        <dbReference type="Pfam" id="PF20499"/>
    </source>
</evidence>
<evidence type="ECO:0000256" key="1">
    <source>
        <dbReference type="SAM" id="MobiDB-lite"/>
    </source>
</evidence>
<dbReference type="EMBL" id="WKFB01000613">
    <property type="protein sequence ID" value="KAF6719442.1"/>
    <property type="molecule type" value="Genomic_DNA"/>
</dbReference>
<accession>A0A834BY29</accession>
<name>A0A834BY29_ORYME</name>
<organism evidence="3 4">
    <name type="scientific">Oryzias melastigma</name>
    <name type="common">Marine medaka</name>
    <dbReference type="NCBI Taxonomy" id="30732"/>
    <lineage>
        <taxon>Eukaryota</taxon>
        <taxon>Metazoa</taxon>
        <taxon>Chordata</taxon>
        <taxon>Craniata</taxon>
        <taxon>Vertebrata</taxon>
        <taxon>Euteleostomi</taxon>
        <taxon>Actinopterygii</taxon>
        <taxon>Neopterygii</taxon>
        <taxon>Teleostei</taxon>
        <taxon>Neoteleostei</taxon>
        <taxon>Acanthomorphata</taxon>
        <taxon>Ovalentaria</taxon>
        <taxon>Atherinomorphae</taxon>
        <taxon>Beloniformes</taxon>
        <taxon>Adrianichthyidae</taxon>
        <taxon>Oryziinae</taxon>
        <taxon>Oryzias</taxon>
    </lineage>
</organism>
<reference evidence="3" key="1">
    <citation type="journal article" name="BMC Genomics">
        <title>Long-read sequencing and de novo genome assembly of marine medaka (Oryzias melastigma).</title>
        <authorList>
            <person name="Liang P."/>
            <person name="Saqib H.S.A."/>
            <person name="Ni X."/>
            <person name="Shen Y."/>
        </authorList>
    </citation>
    <scope>NUCLEOTIDE SEQUENCE</scope>
    <source>
        <strain evidence="3">Bigg-433</strain>
    </source>
</reference>
<feature type="region of interest" description="Disordered" evidence="1">
    <location>
        <begin position="104"/>
        <end position="126"/>
    </location>
</feature>
<dbReference type="InterPro" id="IPR046616">
    <property type="entry name" value="DUF6729"/>
</dbReference>
<gene>
    <name evidence="3" type="ORF">FQA47_024013</name>
</gene>
<feature type="non-terminal residue" evidence="3">
    <location>
        <position position="1"/>
    </location>
</feature>
<evidence type="ECO:0000313" key="4">
    <source>
        <dbReference type="Proteomes" id="UP000646548"/>
    </source>
</evidence>
<dbReference type="Proteomes" id="UP000646548">
    <property type="component" value="Unassembled WGS sequence"/>
</dbReference>
<dbReference type="PANTHER" id="PTHR47773">
    <property type="entry name" value="SI:DKEY-9I5.2-RELATED"/>
    <property type="match status" value="1"/>
</dbReference>
<proteinExistence type="predicted"/>
<dbReference type="Pfam" id="PF20499">
    <property type="entry name" value="DUF6729"/>
    <property type="match status" value="1"/>
</dbReference>
<evidence type="ECO:0000313" key="3">
    <source>
        <dbReference type="EMBL" id="KAF6719442.1"/>
    </source>
</evidence>
<feature type="compositionally biased region" description="Acidic residues" evidence="1">
    <location>
        <begin position="178"/>
        <end position="187"/>
    </location>
</feature>
<protein>
    <recommendedName>
        <fullName evidence="2">DUF6729 domain-containing protein</fullName>
    </recommendedName>
</protein>